<name>A0A5C6C6N9_9BACT</name>
<dbReference type="Proteomes" id="UP000319908">
    <property type="component" value="Unassembled WGS sequence"/>
</dbReference>
<comment type="caution">
    <text evidence="1">The sequence shown here is derived from an EMBL/GenBank/DDBJ whole genome shotgun (WGS) entry which is preliminary data.</text>
</comment>
<dbReference type="EMBL" id="SJPU01000001">
    <property type="protein sequence ID" value="TWU19742.1"/>
    <property type="molecule type" value="Genomic_DNA"/>
</dbReference>
<gene>
    <name evidence="1" type="ORF">Poly21_19180</name>
</gene>
<proteinExistence type="predicted"/>
<sequence length="69" mass="7477">MLINFFAIGQFVHLDGSGVGVVVMLPDDTEVPDGHIGVWFGTTTETGRPVICTVPIEYIEPTPDPIVQH</sequence>
<evidence type="ECO:0000313" key="1">
    <source>
        <dbReference type="EMBL" id="TWU19742.1"/>
    </source>
</evidence>
<dbReference type="RefSeq" id="WP_146406493.1">
    <property type="nucleotide sequence ID" value="NZ_SJPU01000001.1"/>
</dbReference>
<dbReference type="AlphaFoldDB" id="A0A5C6C6N9"/>
<accession>A0A5C6C6N9</accession>
<protein>
    <submittedName>
        <fullName evidence="1">Uncharacterized protein</fullName>
    </submittedName>
</protein>
<reference evidence="1 2" key="1">
    <citation type="journal article" date="2020" name="Antonie Van Leeuwenhoek">
        <title>Rhodopirellula heiligendammensis sp. nov., Rhodopirellula pilleata sp. nov., and Rhodopirellula solitaria sp. nov. isolated from natural or artificial marine surfaces in Northern Germany and California, USA, and emended description of the genus Rhodopirellula.</title>
        <authorList>
            <person name="Kallscheuer N."/>
            <person name="Wiegand S."/>
            <person name="Jogler M."/>
            <person name="Boedeker C."/>
            <person name="Peeters S.H."/>
            <person name="Rast P."/>
            <person name="Heuer A."/>
            <person name="Jetten M.S.M."/>
            <person name="Rohde M."/>
            <person name="Jogler C."/>
        </authorList>
    </citation>
    <scope>NUCLEOTIDE SEQUENCE [LARGE SCALE GENOMIC DNA]</scope>
    <source>
        <strain evidence="1 2">Poly21</strain>
    </source>
</reference>
<organism evidence="1 2">
    <name type="scientific">Allorhodopirellula heiligendammensis</name>
    <dbReference type="NCBI Taxonomy" id="2714739"/>
    <lineage>
        <taxon>Bacteria</taxon>
        <taxon>Pseudomonadati</taxon>
        <taxon>Planctomycetota</taxon>
        <taxon>Planctomycetia</taxon>
        <taxon>Pirellulales</taxon>
        <taxon>Pirellulaceae</taxon>
        <taxon>Allorhodopirellula</taxon>
    </lineage>
</organism>
<dbReference type="OrthoDB" id="5355061at2"/>
<keyword evidence="2" id="KW-1185">Reference proteome</keyword>
<evidence type="ECO:0000313" key="2">
    <source>
        <dbReference type="Proteomes" id="UP000319908"/>
    </source>
</evidence>